<dbReference type="Proteomes" id="UP001176960">
    <property type="component" value="Unassembled WGS sequence"/>
</dbReference>
<accession>A0AA35XVY3</accession>
<evidence type="ECO:0000313" key="4">
    <source>
        <dbReference type="Proteomes" id="UP001176960"/>
    </source>
</evidence>
<sequence length="354" mass="38763">MADAEDQTEAPSARRLEKAREEGNVALSRDVLTAVGLISGLAALAVTLPTSLSAALPGMRAIMFHAGDTAVAPHEIAGMALRIFITLAAPLCGMVAFAIFAAGLLQTTFLLRPAGLMPDLSRLSPLKGIKRVIGPDSLFEGVKAVLKCSVFALALYYEGQRVLLTGHGMVGLGMYQTLTLIMGALIRLTGVFIGVQIVIAGLDYFWTHRRRMSKLRMSKQELRDEYKEMEGDPHIKGKIRQIRARRARQRMMEAVKTATVVVTNPTHYAVALFYERDGGGAPKIVAKGADELAARIREVARHHQIPVLSNPPLARALFVLPLETEVPVEHFKVVASIIAYVWRLKREQEARRIG</sequence>
<organism evidence="3 4">
    <name type="scientific">Brytella acorum</name>
    <dbReference type="NCBI Taxonomy" id="2959299"/>
    <lineage>
        <taxon>Bacteria</taxon>
        <taxon>Pseudomonadati</taxon>
        <taxon>Pseudomonadota</taxon>
        <taxon>Alphaproteobacteria</taxon>
        <taxon>Acetobacterales</taxon>
        <taxon>Acetobacteraceae</taxon>
        <taxon>Brytella</taxon>
    </lineage>
</organism>
<dbReference type="Gene3D" id="6.10.250.2080">
    <property type="match status" value="1"/>
</dbReference>
<comment type="similarity">
    <text evidence="1">Belongs to the type III secretion exporter family.</text>
</comment>
<dbReference type="SUPFAM" id="SSF160544">
    <property type="entry name" value="EscU C-terminal domain-like"/>
    <property type="match status" value="1"/>
</dbReference>
<name>A0AA35XVY3_9PROT</name>
<dbReference type="EMBL" id="CATKSH010000004">
    <property type="protein sequence ID" value="CAI9120230.1"/>
    <property type="molecule type" value="Genomic_DNA"/>
</dbReference>
<dbReference type="InterPro" id="IPR029025">
    <property type="entry name" value="T3SS_substrate_exporter_C"/>
</dbReference>
<keyword evidence="2" id="KW-0812">Transmembrane</keyword>
<feature type="transmembrane region" description="Helical" evidence="2">
    <location>
        <begin position="31"/>
        <end position="56"/>
    </location>
</feature>
<evidence type="ECO:0000256" key="1">
    <source>
        <dbReference type="ARBA" id="ARBA00010690"/>
    </source>
</evidence>
<reference evidence="3" key="1">
    <citation type="submission" date="2023-03" db="EMBL/GenBank/DDBJ databases">
        <authorList>
            <person name="Cleenwerck I."/>
        </authorList>
    </citation>
    <scope>NUCLEOTIDE SEQUENCE</scope>
    <source>
        <strain evidence="3">LMG 32879</strain>
    </source>
</reference>
<dbReference type="InterPro" id="IPR006135">
    <property type="entry name" value="T3SS_substrate_exporter"/>
</dbReference>
<dbReference type="PANTHER" id="PTHR30531">
    <property type="entry name" value="FLAGELLAR BIOSYNTHETIC PROTEIN FLHB"/>
    <property type="match status" value="1"/>
</dbReference>
<evidence type="ECO:0000256" key="2">
    <source>
        <dbReference type="SAM" id="Phobius"/>
    </source>
</evidence>
<keyword evidence="2" id="KW-1133">Transmembrane helix</keyword>
<comment type="caution">
    <text evidence="3">The sequence shown here is derived from an EMBL/GenBank/DDBJ whole genome shotgun (WGS) entry which is preliminary data.</text>
</comment>
<dbReference type="AlphaFoldDB" id="A0AA35XVY3"/>
<dbReference type="GO" id="GO:0005886">
    <property type="term" value="C:plasma membrane"/>
    <property type="evidence" value="ECO:0007669"/>
    <property type="project" value="TreeGrafter"/>
</dbReference>
<keyword evidence="2" id="KW-0472">Membrane</keyword>
<dbReference type="PRINTS" id="PR00950">
    <property type="entry name" value="TYPE3IMSPROT"/>
</dbReference>
<keyword evidence="4" id="KW-1185">Reference proteome</keyword>
<dbReference type="Pfam" id="PF01312">
    <property type="entry name" value="Bac_export_2"/>
    <property type="match status" value="1"/>
</dbReference>
<dbReference type="PANTHER" id="PTHR30531:SF12">
    <property type="entry name" value="FLAGELLAR BIOSYNTHETIC PROTEIN FLHB"/>
    <property type="match status" value="1"/>
</dbReference>
<protein>
    <submittedName>
        <fullName evidence="3">EscU/YscU/HrcU family type III secretion system export apparatus switch protein</fullName>
    </submittedName>
</protein>
<feature type="transmembrane region" description="Helical" evidence="2">
    <location>
        <begin position="83"/>
        <end position="105"/>
    </location>
</feature>
<gene>
    <name evidence="3" type="ORF">LMG32879_001060</name>
</gene>
<evidence type="ECO:0000313" key="3">
    <source>
        <dbReference type="EMBL" id="CAI9120230.1"/>
    </source>
</evidence>
<dbReference type="GO" id="GO:0009306">
    <property type="term" value="P:protein secretion"/>
    <property type="evidence" value="ECO:0007669"/>
    <property type="project" value="InterPro"/>
</dbReference>
<dbReference type="Gene3D" id="3.40.1690.10">
    <property type="entry name" value="secretion proteins EscU"/>
    <property type="match status" value="1"/>
</dbReference>
<dbReference type="RefSeq" id="WP_289842012.1">
    <property type="nucleotide sequence ID" value="NZ_CATKSH010000004.1"/>
</dbReference>
<feature type="transmembrane region" description="Helical" evidence="2">
    <location>
        <begin position="184"/>
        <end position="206"/>
    </location>
</feature>
<proteinExistence type="inferred from homology"/>